<evidence type="ECO:0000256" key="6">
    <source>
        <dbReference type="SAM" id="Phobius"/>
    </source>
</evidence>
<evidence type="ECO:0000259" key="7">
    <source>
        <dbReference type="Pfam" id="PF02687"/>
    </source>
</evidence>
<dbReference type="GO" id="GO:0005886">
    <property type="term" value="C:plasma membrane"/>
    <property type="evidence" value="ECO:0007669"/>
    <property type="project" value="UniProtKB-SubCell"/>
</dbReference>
<feature type="domain" description="MacB-like periplasmic core" evidence="8">
    <location>
        <begin position="20"/>
        <end position="243"/>
    </location>
</feature>
<proteinExistence type="predicted"/>
<evidence type="ECO:0000259" key="8">
    <source>
        <dbReference type="Pfam" id="PF12704"/>
    </source>
</evidence>
<comment type="subcellular location">
    <subcellularLocation>
        <location evidence="1">Cell membrane</location>
        <topology evidence="1">Multi-pass membrane protein</topology>
    </subcellularLocation>
</comment>
<feature type="transmembrane region" description="Helical" evidence="6">
    <location>
        <begin position="295"/>
        <end position="314"/>
    </location>
</feature>
<dbReference type="Pfam" id="PF12704">
    <property type="entry name" value="MacB_PCD"/>
    <property type="match status" value="2"/>
</dbReference>
<evidence type="ECO:0000313" key="9">
    <source>
        <dbReference type="EMBL" id="WKN34711.1"/>
    </source>
</evidence>
<evidence type="ECO:0000256" key="1">
    <source>
        <dbReference type="ARBA" id="ARBA00004651"/>
    </source>
</evidence>
<feature type="domain" description="ABC3 transporter permease C-terminal" evidence="7">
    <location>
        <begin position="693"/>
        <end position="803"/>
    </location>
</feature>
<feature type="transmembrane region" description="Helical" evidence="6">
    <location>
        <begin position="21"/>
        <end position="43"/>
    </location>
</feature>
<gene>
    <name evidence="9" type="ORF">K4G66_20260</name>
</gene>
<protein>
    <submittedName>
        <fullName evidence="9">ABC transporter permease</fullName>
    </submittedName>
</protein>
<dbReference type="AlphaFoldDB" id="A0AA49GM30"/>
<dbReference type="InterPro" id="IPR025857">
    <property type="entry name" value="MacB_PCD"/>
</dbReference>
<dbReference type="PROSITE" id="PS51257">
    <property type="entry name" value="PROKAR_LIPOPROTEIN"/>
    <property type="match status" value="1"/>
</dbReference>
<evidence type="ECO:0000256" key="2">
    <source>
        <dbReference type="ARBA" id="ARBA00022475"/>
    </source>
</evidence>
<dbReference type="EMBL" id="CP120682">
    <property type="protein sequence ID" value="WKN34711.1"/>
    <property type="molecule type" value="Genomic_DNA"/>
</dbReference>
<reference evidence="9" key="2">
    <citation type="journal article" date="2024" name="Antonie Van Leeuwenhoek">
        <title>Roseihalotalea indica gen. nov., sp. nov., a halophilic Bacteroidetes from mesopelagic Southwest Indian Ocean with higher carbohydrate metabolic potential.</title>
        <authorList>
            <person name="Chen B."/>
            <person name="Zhang M."/>
            <person name="Lin D."/>
            <person name="Ye J."/>
            <person name="Tang K."/>
        </authorList>
    </citation>
    <scope>NUCLEOTIDE SEQUENCE</scope>
    <source>
        <strain evidence="9">TK19036</strain>
    </source>
</reference>
<keyword evidence="5 6" id="KW-0472">Membrane</keyword>
<dbReference type="PANTHER" id="PTHR30572">
    <property type="entry name" value="MEMBRANE COMPONENT OF TRANSPORTER-RELATED"/>
    <property type="match status" value="1"/>
</dbReference>
<feature type="transmembrane region" description="Helical" evidence="6">
    <location>
        <begin position="339"/>
        <end position="361"/>
    </location>
</feature>
<dbReference type="Pfam" id="PF02687">
    <property type="entry name" value="FtsX"/>
    <property type="match status" value="2"/>
</dbReference>
<accession>A0AA49GM30</accession>
<feature type="transmembrane region" description="Helical" evidence="6">
    <location>
        <begin position="381"/>
        <end position="411"/>
    </location>
</feature>
<organism evidence="9">
    <name type="scientific">Roseihalotalea indica</name>
    <dbReference type="NCBI Taxonomy" id="2867963"/>
    <lineage>
        <taxon>Bacteria</taxon>
        <taxon>Pseudomonadati</taxon>
        <taxon>Bacteroidota</taxon>
        <taxon>Cytophagia</taxon>
        <taxon>Cytophagales</taxon>
        <taxon>Catalimonadaceae</taxon>
        <taxon>Roseihalotalea</taxon>
    </lineage>
</organism>
<dbReference type="InterPro" id="IPR003838">
    <property type="entry name" value="ABC3_permease_C"/>
</dbReference>
<feature type="transmembrane region" description="Helical" evidence="6">
    <location>
        <begin position="690"/>
        <end position="715"/>
    </location>
</feature>
<evidence type="ECO:0000256" key="5">
    <source>
        <dbReference type="ARBA" id="ARBA00023136"/>
    </source>
</evidence>
<name>A0AA49GM30_9BACT</name>
<sequence length="813" mass="90903">MLKNYLKIAYRNLSRNSIFSLINILGLAIGMAACLLIVHYISYEKSYDQFRSSRLYRLTEAFYGNQELVWQSAQTSPALAPAVARDIPEIARTARLVDTDKLMSTPVMQIEDRSFFADHIYYADSLLPQMLAYQFTEGDITTALKEPQSIVLSESTAAKYFPNQSALNKTIVFHRGQRSQEVLTVTGIFKDIPTNSHLYTDMLVSFSSLDAWNLDEVWDWSNYYTYIQLNDRTDPATVEAKLPAFLERYIGDALAQRRSEGGDFQLKIQPVQDIHLNSQLWGEAEANGNETIVRFLGLIAAFILFIAWINYINLATSRAVRRAKEVGIRKVVGSGRTQLVAQFMAEALLVNLIAMLLAITLSQVLLPTFRTVAGTDLPDALWAYPMLLVGGIAVFLLGAAASGFYPALILSGINPLKAFKKITLRGRRLRQGLIVFQFMASSALIFGTLIVWLQLQYMQDQALGVSLDQTLIVQGPGVKGADQAQRFSTFKQEATRLSEIQQVTVSSTVPGQETSWGRTFYRKGHPDEATSLDIVTVDEDFFSLYGISLAAGRNFTAAPSADQQSVILNETALKTLGFTETEQAIGATILWNENDTLKVEKQVIGVIQDFHQQSLHSDIDPVIFALKRHHEAPWAGEYYALKMPTEHLSATLANVKALWDQSFPGNPFDYFFLDDYFNQQYQADRRFGKVFGLFAGLAIFIACLGLFGLASFTTLQRTQEIGIRKVLGASVPNILKLLSMDFVRLVIIASIIAMPFAYWGMQEWLAGYAYRVSMAVWWAVIPPALILLLALFTIGYQTLRAALANPTDALRYE</sequence>
<feature type="domain" description="MacB-like periplasmic core" evidence="8">
    <location>
        <begin position="450"/>
        <end position="624"/>
    </location>
</feature>
<feature type="transmembrane region" description="Helical" evidence="6">
    <location>
        <begin position="432"/>
        <end position="453"/>
    </location>
</feature>
<feature type="transmembrane region" description="Helical" evidence="6">
    <location>
        <begin position="742"/>
        <end position="761"/>
    </location>
</feature>
<keyword evidence="3 6" id="KW-0812">Transmembrane</keyword>
<keyword evidence="4 6" id="KW-1133">Transmembrane helix</keyword>
<keyword evidence="2" id="KW-1003">Cell membrane</keyword>
<reference evidence="9" key="1">
    <citation type="journal article" date="2023" name="Comput. Struct. Biotechnol. J.">
        <title>Discovery of a novel marine Bacteroidetes with a rich repertoire of carbohydrate-active enzymes.</title>
        <authorList>
            <person name="Chen B."/>
            <person name="Liu G."/>
            <person name="Chen Q."/>
            <person name="Wang H."/>
            <person name="Liu L."/>
            <person name="Tang K."/>
        </authorList>
    </citation>
    <scope>NUCLEOTIDE SEQUENCE</scope>
    <source>
        <strain evidence="9">TK19036</strain>
    </source>
</reference>
<feature type="domain" description="ABC3 transporter permease C-terminal" evidence="7">
    <location>
        <begin position="298"/>
        <end position="415"/>
    </location>
</feature>
<feature type="transmembrane region" description="Helical" evidence="6">
    <location>
        <begin position="776"/>
        <end position="796"/>
    </location>
</feature>
<dbReference type="InterPro" id="IPR050250">
    <property type="entry name" value="Macrolide_Exporter_MacB"/>
</dbReference>
<dbReference type="PANTHER" id="PTHR30572:SF18">
    <property type="entry name" value="ABC-TYPE MACROLIDE FAMILY EXPORT SYSTEM PERMEASE COMPONENT 2"/>
    <property type="match status" value="1"/>
</dbReference>
<evidence type="ECO:0000256" key="3">
    <source>
        <dbReference type="ARBA" id="ARBA00022692"/>
    </source>
</evidence>
<evidence type="ECO:0000256" key="4">
    <source>
        <dbReference type="ARBA" id="ARBA00022989"/>
    </source>
</evidence>
<dbReference type="GO" id="GO:0022857">
    <property type="term" value="F:transmembrane transporter activity"/>
    <property type="evidence" value="ECO:0007669"/>
    <property type="project" value="TreeGrafter"/>
</dbReference>